<gene>
    <name evidence="1" type="ORF">GRI43_04725</name>
</gene>
<dbReference type="RefSeq" id="WP_160729905.1">
    <property type="nucleotide sequence ID" value="NZ_WTYP01000001.1"/>
</dbReference>
<sequence length="363" mass="39921">MVLSKGDEFPIHQTPEPVAYSGTDRNFYDRYFFNGYAPDGSGFFALAFGVYPHLDVADAHFCVIRDGVQHCIHASRELGMERMDLEVGPIRIEIVEPLSRLRLTVAQTEGIAAEFEFSGRAFPIEEPRFIHRIGPRAFMDYTRMTQNGRYTGSIEVDGDRREIASGSLGTRDRSWGVRPVGARDEQPLPGVSAPTFFWQWTPINLPGGSLFYHLNANPDGTAWNTRAAWVPEGGSVADVTEGQGTLTASLEPGSRWPARGVLELEVPGAPAVVELKAKDRFQMRGLGYTSPDWGHGINHGPLEVAREDINLAELNPLQADNLHVQMICEAKADNGDIGTGIFEQLILGPYGPMGLNEYFDGGS</sequence>
<dbReference type="Proteomes" id="UP000471435">
    <property type="component" value="Unassembled WGS sequence"/>
</dbReference>
<dbReference type="SUPFAM" id="SSF159245">
    <property type="entry name" value="AttH-like"/>
    <property type="match status" value="1"/>
</dbReference>
<dbReference type="OrthoDB" id="333076at2"/>
<evidence type="ECO:0000313" key="2">
    <source>
        <dbReference type="Proteomes" id="UP000471435"/>
    </source>
</evidence>
<organism evidence="1 2">
    <name type="scientific">Pontixanthobacter luteolus</name>
    <dbReference type="NCBI Taxonomy" id="295089"/>
    <lineage>
        <taxon>Bacteria</taxon>
        <taxon>Pseudomonadati</taxon>
        <taxon>Pseudomonadota</taxon>
        <taxon>Alphaproteobacteria</taxon>
        <taxon>Sphingomonadales</taxon>
        <taxon>Erythrobacteraceae</taxon>
        <taxon>Pontixanthobacter</taxon>
    </lineage>
</organism>
<dbReference type="EMBL" id="WTYP01000001">
    <property type="protein sequence ID" value="MXP46699.1"/>
    <property type="molecule type" value="Genomic_DNA"/>
</dbReference>
<reference evidence="1 2" key="1">
    <citation type="submission" date="2019-12" db="EMBL/GenBank/DDBJ databases">
        <title>Genomic-based taxomic classification of the family Erythrobacteraceae.</title>
        <authorList>
            <person name="Xu L."/>
        </authorList>
    </citation>
    <scope>NUCLEOTIDE SEQUENCE [LARGE SCALE GENOMIC DNA]</scope>
    <source>
        <strain evidence="1 2">SW-109</strain>
    </source>
</reference>
<dbReference type="AlphaFoldDB" id="A0A6I4UXP7"/>
<protein>
    <submittedName>
        <fullName evidence="1">Uncharacterized protein</fullName>
    </submittedName>
</protein>
<keyword evidence="2" id="KW-1185">Reference proteome</keyword>
<name>A0A6I4UXP7_9SPHN</name>
<comment type="caution">
    <text evidence="1">The sequence shown here is derived from an EMBL/GenBank/DDBJ whole genome shotgun (WGS) entry which is preliminary data.</text>
</comment>
<evidence type="ECO:0000313" key="1">
    <source>
        <dbReference type="EMBL" id="MXP46699.1"/>
    </source>
</evidence>
<proteinExistence type="predicted"/>
<accession>A0A6I4UXP7</accession>